<dbReference type="AlphaFoldDB" id="A0A7X9XCV6"/>
<evidence type="ECO:0000256" key="3">
    <source>
        <dbReference type="ARBA" id="ARBA00022692"/>
    </source>
</evidence>
<gene>
    <name evidence="7" type="ORF">HHU12_30025</name>
</gene>
<protein>
    <submittedName>
        <fullName evidence="7">LemA family protein</fullName>
    </submittedName>
</protein>
<dbReference type="PANTHER" id="PTHR34478">
    <property type="entry name" value="PROTEIN LEMA"/>
    <property type="match status" value="1"/>
</dbReference>
<dbReference type="GO" id="GO:0016020">
    <property type="term" value="C:membrane"/>
    <property type="evidence" value="ECO:0007669"/>
    <property type="project" value="UniProtKB-SubCell"/>
</dbReference>
<evidence type="ECO:0000313" key="8">
    <source>
        <dbReference type="Proteomes" id="UP000576082"/>
    </source>
</evidence>
<comment type="similarity">
    <text evidence="2">Belongs to the LemA family.</text>
</comment>
<keyword evidence="3 6" id="KW-0812">Transmembrane</keyword>
<dbReference type="PANTHER" id="PTHR34478:SF1">
    <property type="entry name" value="PROTEIN LEMA"/>
    <property type="match status" value="1"/>
</dbReference>
<comment type="subcellular location">
    <subcellularLocation>
        <location evidence="1">Membrane</location>
        <topology evidence="1">Single-pass membrane protein</topology>
    </subcellularLocation>
</comment>
<dbReference type="RefSeq" id="WP_169660429.1">
    <property type="nucleotide sequence ID" value="NZ_JABANE010000145.1"/>
</dbReference>
<keyword evidence="8" id="KW-1185">Reference proteome</keyword>
<dbReference type="InterPro" id="IPR007156">
    <property type="entry name" value="MamQ_LemA"/>
</dbReference>
<evidence type="ECO:0000256" key="2">
    <source>
        <dbReference type="ARBA" id="ARBA00008854"/>
    </source>
</evidence>
<accession>A0A7X9XCV6</accession>
<evidence type="ECO:0000256" key="5">
    <source>
        <dbReference type="ARBA" id="ARBA00023136"/>
    </source>
</evidence>
<organism evidence="7 8">
    <name type="scientific">Flammeovirga aprica JL-4</name>
    <dbReference type="NCBI Taxonomy" id="694437"/>
    <lineage>
        <taxon>Bacteria</taxon>
        <taxon>Pseudomonadati</taxon>
        <taxon>Bacteroidota</taxon>
        <taxon>Cytophagia</taxon>
        <taxon>Cytophagales</taxon>
        <taxon>Flammeovirgaceae</taxon>
        <taxon>Flammeovirga</taxon>
    </lineage>
</organism>
<dbReference type="Pfam" id="PF04011">
    <property type="entry name" value="LemA"/>
    <property type="match status" value="1"/>
</dbReference>
<dbReference type="Gene3D" id="1.20.1440.20">
    <property type="entry name" value="LemA-like domain"/>
    <property type="match status" value="1"/>
</dbReference>
<evidence type="ECO:0000256" key="1">
    <source>
        <dbReference type="ARBA" id="ARBA00004167"/>
    </source>
</evidence>
<evidence type="ECO:0000256" key="6">
    <source>
        <dbReference type="SAM" id="Phobius"/>
    </source>
</evidence>
<dbReference type="EMBL" id="JABANE010000145">
    <property type="protein sequence ID" value="NME72236.1"/>
    <property type="molecule type" value="Genomic_DNA"/>
</dbReference>
<comment type="caution">
    <text evidence="7">The sequence shown here is derived from an EMBL/GenBank/DDBJ whole genome shotgun (WGS) entry which is preliminary data.</text>
</comment>
<keyword evidence="5 6" id="KW-0472">Membrane</keyword>
<keyword evidence="4 6" id="KW-1133">Transmembrane helix</keyword>
<dbReference type="SUPFAM" id="SSF140478">
    <property type="entry name" value="LemA-like"/>
    <property type="match status" value="1"/>
</dbReference>
<evidence type="ECO:0000256" key="4">
    <source>
        <dbReference type="ARBA" id="ARBA00022989"/>
    </source>
</evidence>
<evidence type="ECO:0000313" key="7">
    <source>
        <dbReference type="EMBL" id="NME72236.1"/>
    </source>
</evidence>
<feature type="transmembrane region" description="Helical" evidence="6">
    <location>
        <begin position="6"/>
        <end position="26"/>
    </location>
</feature>
<reference evidence="7 8" key="1">
    <citation type="submission" date="2020-04" db="EMBL/GenBank/DDBJ databases">
        <title>Flammeovirga sp. SR4, a novel species isolated from seawater.</title>
        <authorList>
            <person name="Wang X."/>
        </authorList>
    </citation>
    <scope>NUCLEOTIDE SEQUENCE [LARGE SCALE GENOMIC DNA]</scope>
    <source>
        <strain evidence="7 8">ATCC 23126</strain>
    </source>
</reference>
<proteinExistence type="inferred from homology"/>
<dbReference type="InterPro" id="IPR023353">
    <property type="entry name" value="LemA-like_dom_sf"/>
</dbReference>
<sequence length="187" mass="20938">MMNALMIIGGIAFLLVLYFISVYNSLIAKRNQVENSFGGIDVQLKKRCDLIPNLIKVAGKYMTHEKEVLTNLTALRTQATSGTLSTEERIELDQKMSSAMKSIMISVENYPDLKANQSVDMLQRSLNEVESQISASRRFYNSTVTSYNTAIETFPNNIVAGMAGCQRKTVFQATVAERENVDVNDYM</sequence>
<dbReference type="Proteomes" id="UP000576082">
    <property type="component" value="Unassembled WGS sequence"/>
</dbReference>
<name>A0A7X9XCV6_9BACT</name>